<reference evidence="3" key="1">
    <citation type="journal article" date="2019" name="Sci. Rep.">
        <title>Draft genome of Tanacetum cinerariifolium, the natural source of mosquito coil.</title>
        <authorList>
            <person name="Yamashiro T."/>
            <person name="Shiraishi A."/>
            <person name="Satake H."/>
            <person name="Nakayama K."/>
        </authorList>
    </citation>
    <scope>NUCLEOTIDE SEQUENCE</scope>
</reference>
<organism evidence="3">
    <name type="scientific">Tanacetum cinerariifolium</name>
    <name type="common">Dalmatian daisy</name>
    <name type="synonym">Chrysanthemum cinerariifolium</name>
    <dbReference type="NCBI Taxonomy" id="118510"/>
    <lineage>
        <taxon>Eukaryota</taxon>
        <taxon>Viridiplantae</taxon>
        <taxon>Streptophyta</taxon>
        <taxon>Embryophyta</taxon>
        <taxon>Tracheophyta</taxon>
        <taxon>Spermatophyta</taxon>
        <taxon>Magnoliopsida</taxon>
        <taxon>eudicotyledons</taxon>
        <taxon>Gunneridae</taxon>
        <taxon>Pentapetalae</taxon>
        <taxon>asterids</taxon>
        <taxon>campanulids</taxon>
        <taxon>Asterales</taxon>
        <taxon>Asteraceae</taxon>
        <taxon>Asteroideae</taxon>
        <taxon>Anthemideae</taxon>
        <taxon>Anthemidinae</taxon>
        <taxon>Tanacetum</taxon>
    </lineage>
</organism>
<feature type="region of interest" description="Disordered" evidence="2">
    <location>
        <begin position="369"/>
        <end position="397"/>
    </location>
</feature>
<comment type="caution">
    <text evidence="3">The sequence shown here is derived from an EMBL/GenBank/DDBJ whole genome shotgun (WGS) entry which is preliminary data.</text>
</comment>
<feature type="compositionally biased region" description="Basic and acidic residues" evidence="2">
    <location>
        <begin position="377"/>
        <end position="397"/>
    </location>
</feature>
<evidence type="ECO:0000313" key="3">
    <source>
        <dbReference type="EMBL" id="GEY91018.1"/>
    </source>
</evidence>
<feature type="compositionally biased region" description="Basic and acidic residues" evidence="2">
    <location>
        <begin position="643"/>
        <end position="660"/>
    </location>
</feature>
<name>A0A699I0Y0_TANCI</name>
<accession>A0A699I0Y0</accession>
<gene>
    <name evidence="3" type="ORF">Tci_462992</name>
</gene>
<dbReference type="EMBL" id="BKCJ010221533">
    <property type="protein sequence ID" value="GEY91018.1"/>
    <property type="molecule type" value="Genomic_DNA"/>
</dbReference>
<evidence type="ECO:0000256" key="1">
    <source>
        <dbReference type="SAM" id="Coils"/>
    </source>
</evidence>
<keyword evidence="1" id="KW-0175">Coiled coil</keyword>
<feature type="compositionally biased region" description="Basic and acidic residues" evidence="2">
    <location>
        <begin position="667"/>
        <end position="676"/>
    </location>
</feature>
<feature type="compositionally biased region" description="Polar residues" evidence="2">
    <location>
        <begin position="1"/>
        <end position="11"/>
    </location>
</feature>
<proteinExistence type="predicted"/>
<feature type="region of interest" description="Disordered" evidence="2">
    <location>
        <begin position="1"/>
        <end position="38"/>
    </location>
</feature>
<feature type="coiled-coil region" evidence="1">
    <location>
        <begin position="231"/>
        <end position="261"/>
    </location>
</feature>
<evidence type="ECO:0000256" key="2">
    <source>
        <dbReference type="SAM" id="MobiDB-lite"/>
    </source>
</evidence>
<dbReference type="AlphaFoldDB" id="A0A699I0Y0"/>
<sequence length="871" mass="99303">MRRTRIAQSSVLPPVADESASPLRDVSQGEACPTDSGFIADQDRANIAKTSTLPNYSAPRVTSHVAVEGSMQQTINELTALCTSLQMQHSETIARFEAQEVEINRLKARVKLLEDREGVASERSRDDVLIKGRNLDEGEATAERVSDDTKEIATVLTSMDAATVLSSGVAKVPTDSGSIPTAGPPAAEVPTGNNVVPTASPVFTTATMVTPYKRRKGKEVMIESETLKKQKVQEQIDAQIARELEEQLEREDQRMSKQIARDAKVTRIHVEEELQSMIDGLDKSNETVAKYQDNYAKVHKFQTQQRNPWSKKQNRDYYMAMIRGNLGWKVKDFKGMTFEEIEAKFTSVWKQIEDFIPMDSKEEAKRLKRKGLSLEQESTKKLKSSDEVPEKVKSPDEVPKEKVKEMMHLVPIEEVYVEALQVKHPIIDWKVHTEVIEFPLAEEVSTASEKSSHCKKKRDVTAKRIALLFWYTITYDLTAKAFFFTMGDNVFEVNVDLLHDDLSITPKYLDHHFTLPAPEKEIIKSSNIDFVELICEEFKYQTESRKNDQISKRPLSFHHVIKLDLILGNLKLIENLKKKELITQRSKGSSVTPQVHDELVFKSLNEGGGVTLEVLNEPSDHSSSLSSKSEFAIEDISSDEAEVIEKTDIEETADVVKDTEEQVNDEQVAKKQHENEELSADQRNNEPTGDAQADYLDNNPEITFNDVLKDPVEPEVPSLMDILVTQEKPTELRHPLVDIIVESRELKCRVNRREKKVHAMYNFNLPEAIDNFMKAHLKNVFPKYVLDFGKSKQRKQPKRALLTRAYERHLAHKALYDALSLSLSVDEDDIDLQILRFIDDLLFERQIMRSLEYYVGGRLNETDYRLRMRTI</sequence>
<feature type="region of interest" description="Disordered" evidence="2">
    <location>
        <begin position="642"/>
        <end position="697"/>
    </location>
</feature>
<protein>
    <submittedName>
        <fullName evidence="3">Uncharacterized protein</fullName>
    </submittedName>
</protein>
<feature type="region of interest" description="Disordered" evidence="2">
    <location>
        <begin position="612"/>
        <end position="631"/>
    </location>
</feature>